<evidence type="ECO:0000256" key="1">
    <source>
        <dbReference type="ARBA" id="ARBA00004196"/>
    </source>
</evidence>
<feature type="signal peptide" evidence="4">
    <location>
        <begin position="1"/>
        <end position="20"/>
    </location>
</feature>
<dbReference type="SUPFAM" id="SSF53822">
    <property type="entry name" value="Periplasmic binding protein-like I"/>
    <property type="match status" value="1"/>
</dbReference>
<dbReference type="PANTHER" id="PTHR30036">
    <property type="entry name" value="D-XYLOSE-BINDING PERIPLASMIC PROTEIN"/>
    <property type="match status" value="1"/>
</dbReference>
<dbReference type="Pfam" id="PF13407">
    <property type="entry name" value="Peripla_BP_4"/>
    <property type="match status" value="1"/>
</dbReference>
<dbReference type="PROSITE" id="PS51257">
    <property type="entry name" value="PROKAR_LIPOPROTEIN"/>
    <property type="match status" value="1"/>
</dbReference>
<proteinExistence type="inferred from homology"/>
<dbReference type="Gene3D" id="3.40.50.2300">
    <property type="match status" value="2"/>
</dbReference>
<dbReference type="GO" id="GO:0030288">
    <property type="term" value="C:outer membrane-bounded periplasmic space"/>
    <property type="evidence" value="ECO:0007669"/>
    <property type="project" value="TreeGrafter"/>
</dbReference>
<evidence type="ECO:0000313" key="7">
    <source>
        <dbReference type="Proteomes" id="UP000252733"/>
    </source>
</evidence>
<evidence type="ECO:0000256" key="2">
    <source>
        <dbReference type="ARBA" id="ARBA00007639"/>
    </source>
</evidence>
<evidence type="ECO:0000259" key="5">
    <source>
        <dbReference type="Pfam" id="PF13407"/>
    </source>
</evidence>
<name>A0A368UJD7_9BACT</name>
<feature type="chain" id="PRO_5016868859" evidence="4">
    <location>
        <begin position="21"/>
        <end position="335"/>
    </location>
</feature>
<dbReference type="GO" id="GO:0030246">
    <property type="term" value="F:carbohydrate binding"/>
    <property type="evidence" value="ECO:0007669"/>
    <property type="project" value="TreeGrafter"/>
</dbReference>
<evidence type="ECO:0000256" key="3">
    <source>
        <dbReference type="ARBA" id="ARBA00022729"/>
    </source>
</evidence>
<comment type="similarity">
    <text evidence="2">Belongs to the bacterial solute-binding protein 2 family.</text>
</comment>
<evidence type="ECO:0000256" key="4">
    <source>
        <dbReference type="SAM" id="SignalP"/>
    </source>
</evidence>
<reference evidence="6 7" key="1">
    <citation type="submission" date="2018-07" db="EMBL/GenBank/DDBJ databases">
        <title>Freshwater and sediment microbial communities from various areas in North America, analyzing microbe dynamics in response to fracking.</title>
        <authorList>
            <person name="Lamendella R."/>
        </authorList>
    </citation>
    <scope>NUCLEOTIDE SEQUENCE [LARGE SCALE GENOMIC DNA]</scope>
    <source>
        <strain evidence="6 7">160A</strain>
    </source>
</reference>
<gene>
    <name evidence="6" type="ORF">DFO77_1376</name>
</gene>
<accession>A0A368UJD7</accession>
<evidence type="ECO:0000313" key="6">
    <source>
        <dbReference type="EMBL" id="RCW27474.1"/>
    </source>
</evidence>
<dbReference type="RefSeq" id="WP_114438072.1">
    <property type="nucleotide sequence ID" value="NZ_QPIZ01000037.1"/>
</dbReference>
<dbReference type="AlphaFoldDB" id="A0A368UJD7"/>
<dbReference type="PANTHER" id="PTHR30036:SF1">
    <property type="entry name" value="D-XYLOSE-BINDING PERIPLASMIC PROTEIN"/>
    <property type="match status" value="1"/>
</dbReference>
<feature type="domain" description="Periplasmic binding protein" evidence="5">
    <location>
        <begin position="26"/>
        <end position="283"/>
    </location>
</feature>
<dbReference type="InterPro" id="IPR050555">
    <property type="entry name" value="Bact_Solute-Bind_Prot2"/>
</dbReference>
<dbReference type="InterPro" id="IPR028082">
    <property type="entry name" value="Peripla_BP_I"/>
</dbReference>
<dbReference type="InterPro" id="IPR025997">
    <property type="entry name" value="SBP_2_dom"/>
</dbReference>
<sequence>MKAFRYLLSTLLLVALLTSCSDKPKIGFLMDTLEIERWQKDKELFEKKIEEMGGTLIVSVAEGNSPKQLEQAMEMIYDHVDVLVVIPVDLYSSRDIVREAHKKDIPVISYDRMIRDCDVDYYVSTDNINIGELQADYLSRIIPVGKYALLGGPQKDNNAALLHLGWMNVLQPLIQRKDIEVVLDQYVENWNADEAYVLINDYLNGSDSDLDAIIAGNDELAGGAIRALQEHNLQREVLVAGQDADLEAIRNIVAGYQTITIFKPIDAMAHTAAEMAIKMADDEEKFNTNVTVHNGFKLVPSVLLSAQVVDRQNIKMTVVSEGFVNEEEIYEYEVE</sequence>
<dbReference type="CDD" id="cd19991">
    <property type="entry name" value="PBP1_ABC_xylose_binding"/>
    <property type="match status" value="1"/>
</dbReference>
<comment type="subcellular location">
    <subcellularLocation>
        <location evidence="1">Cell envelope</location>
    </subcellularLocation>
</comment>
<keyword evidence="3 4" id="KW-0732">Signal</keyword>
<keyword evidence="7" id="KW-1185">Reference proteome</keyword>
<comment type="caution">
    <text evidence="6">The sequence shown here is derived from an EMBL/GenBank/DDBJ whole genome shotgun (WGS) entry which is preliminary data.</text>
</comment>
<protein>
    <submittedName>
        <fullName evidence="6">Xylose-binding protein</fullName>
    </submittedName>
</protein>
<dbReference type="Proteomes" id="UP000252733">
    <property type="component" value="Unassembled WGS sequence"/>
</dbReference>
<dbReference type="EMBL" id="QPIZ01000037">
    <property type="protein sequence ID" value="RCW27474.1"/>
    <property type="molecule type" value="Genomic_DNA"/>
</dbReference>
<organism evidence="6 7">
    <name type="scientific">Marinilabilia salmonicolor</name>
    <dbReference type="NCBI Taxonomy" id="989"/>
    <lineage>
        <taxon>Bacteria</taxon>
        <taxon>Pseudomonadati</taxon>
        <taxon>Bacteroidota</taxon>
        <taxon>Bacteroidia</taxon>
        <taxon>Marinilabiliales</taxon>
        <taxon>Marinilabiliaceae</taxon>
        <taxon>Marinilabilia</taxon>
    </lineage>
</organism>